<dbReference type="InterPro" id="IPR039260">
    <property type="entry name" value="Cpg-3"/>
</dbReference>
<dbReference type="Proteomes" id="UP001176961">
    <property type="component" value="Unassembled WGS sequence"/>
</dbReference>
<evidence type="ECO:0008006" key="5">
    <source>
        <dbReference type="Google" id="ProtNLM"/>
    </source>
</evidence>
<evidence type="ECO:0000256" key="1">
    <source>
        <dbReference type="SAM" id="MobiDB-lite"/>
    </source>
</evidence>
<gene>
    <name evidence="3" type="ORF">CYNAS_LOCUS1807</name>
</gene>
<dbReference type="PANTHER" id="PTHR37973">
    <property type="entry name" value="CHONDROITIN PROTEOGLYCAN 3"/>
    <property type="match status" value="1"/>
</dbReference>
<comment type="caution">
    <text evidence="3">The sequence shown here is derived from an EMBL/GenBank/DDBJ whole genome shotgun (WGS) entry which is preliminary data.</text>
</comment>
<feature type="chain" id="PRO_5041290238" description="Chondroitin proteoglycan 3" evidence="2">
    <location>
        <begin position="22"/>
        <end position="226"/>
    </location>
</feature>
<feature type="signal peptide" evidence="2">
    <location>
        <begin position="1"/>
        <end position="21"/>
    </location>
</feature>
<dbReference type="EMBL" id="CATQJL010000001">
    <property type="protein sequence ID" value="CAJ0589824.1"/>
    <property type="molecule type" value="Genomic_DNA"/>
</dbReference>
<protein>
    <recommendedName>
        <fullName evidence="5">Chondroitin proteoglycan 3</fullName>
    </recommendedName>
</protein>
<keyword evidence="4" id="KW-1185">Reference proteome</keyword>
<reference evidence="3" key="1">
    <citation type="submission" date="2023-07" db="EMBL/GenBank/DDBJ databases">
        <authorList>
            <consortium name="CYATHOMIX"/>
        </authorList>
    </citation>
    <scope>NUCLEOTIDE SEQUENCE</scope>
    <source>
        <strain evidence="3">N/A</strain>
    </source>
</reference>
<dbReference type="PANTHER" id="PTHR37973:SF1">
    <property type="entry name" value="DICKKOPF_N DOMAIN-CONTAINING PROTEIN"/>
    <property type="match status" value="1"/>
</dbReference>
<accession>A0AA36GEZ7</accession>
<organism evidence="3 4">
    <name type="scientific">Cylicocyclus nassatus</name>
    <name type="common">Nematode worm</name>
    <dbReference type="NCBI Taxonomy" id="53992"/>
    <lineage>
        <taxon>Eukaryota</taxon>
        <taxon>Metazoa</taxon>
        <taxon>Ecdysozoa</taxon>
        <taxon>Nematoda</taxon>
        <taxon>Chromadorea</taxon>
        <taxon>Rhabditida</taxon>
        <taxon>Rhabditina</taxon>
        <taxon>Rhabditomorpha</taxon>
        <taxon>Strongyloidea</taxon>
        <taxon>Strongylidae</taxon>
        <taxon>Cylicocyclus</taxon>
    </lineage>
</organism>
<evidence type="ECO:0000256" key="2">
    <source>
        <dbReference type="SAM" id="SignalP"/>
    </source>
</evidence>
<evidence type="ECO:0000313" key="3">
    <source>
        <dbReference type="EMBL" id="CAJ0589824.1"/>
    </source>
</evidence>
<feature type="region of interest" description="Disordered" evidence="1">
    <location>
        <begin position="66"/>
        <end position="101"/>
    </location>
</feature>
<evidence type="ECO:0000313" key="4">
    <source>
        <dbReference type="Proteomes" id="UP001176961"/>
    </source>
</evidence>
<proteinExistence type="predicted"/>
<sequence>MHGFSLIILTAAFCIAILAETAPSDSTTAPPTTTTKTLQLTKLKLEPLKLPEPLKLKPLKLEPLKLPEPQKLPEPKDLLDTLLNNNKRNKREEESNSATNSDKKMCKGFDVCSNHDDCHGGQCVGTFIGKCNCNACIDFWLCESDAACGGLKGACNNVTKHCDCNAGFRAAGFPLYIDALNGLCNTKSCTTQNANKECFGLPCNVGRCLCGEKLTDIVVLPKLFTA</sequence>
<dbReference type="AlphaFoldDB" id="A0AA36GEZ7"/>
<keyword evidence="2" id="KW-0732">Signal</keyword>
<name>A0AA36GEZ7_CYLNA</name>